<organism evidence="1 2">
    <name type="scientific">Uabimicrobium amorphum</name>
    <dbReference type="NCBI Taxonomy" id="2596890"/>
    <lineage>
        <taxon>Bacteria</taxon>
        <taxon>Pseudomonadati</taxon>
        <taxon>Planctomycetota</taxon>
        <taxon>Candidatus Uabimicrobiia</taxon>
        <taxon>Candidatus Uabimicrobiales</taxon>
        <taxon>Candidatus Uabimicrobiaceae</taxon>
        <taxon>Candidatus Uabimicrobium</taxon>
    </lineage>
</organism>
<evidence type="ECO:0000313" key="1">
    <source>
        <dbReference type="EMBL" id="BBM85143.1"/>
    </source>
</evidence>
<proteinExistence type="predicted"/>
<protein>
    <recommendedName>
        <fullName evidence="3">Heterokaryon incompatibility domain-containing protein</fullName>
    </recommendedName>
</protein>
<dbReference type="KEGG" id="uam:UABAM_03506"/>
<accession>A0A5S9F4I7</accession>
<evidence type="ECO:0000313" key="2">
    <source>
        <dbReference type="Proteomes" id="UP000326354"/>
    </source>
</evidence>
<sequence length="264" mass="30981">MSRFAQTWQKVTELIQQYDFAKSTATASRVSMIEMANKIGPKMRLVHSDTLQEIGRLPRSSENMTLDALDGIRHYGAPVVEIFMVSHRWLNPSMDATISHPDDKDNRKALAINEFTKWRKKWVEDTHRFTPEIFYWIDYCCVNQDAPQEEMAMLPLWVACCERFLRIETPDYDERTWCRIEPILSYVFSFADHETIIDLDYKCNWPHTGNEEKRTLRDPQQGKLTNPQDMDIVMQLLAATKNVQPQRGKQKVVMDKTQIKCFVL</sequence>
<reference evidence="1 2" key="1">
    <citation type="submission" date="2019-08" db="EMBL/GenBank/DDBJ databases">
        <title>Complete genome sequence of Candidatus Uab amorphum.</title>
        <authorList>
            <person name="Shiratori T."/>
            <person name="Suzuki S."/>
            <person name="Kakizawa Y."/>
            <person name="Ishida K."/>
        </authorList>
    </citation>
    <scope>NUCLEOTIDE SEQUENCE [LARGE SCALE GENOMIC DNA]</scope>
    <source>
        <strain evidence="1 2">SRT547</strain>
    </source>
</reference>
<dbReference type="EMBL" id="AP019860">
    <property type="protein sequence ID" value="BBM85143.1"/>
    <property type="molecule type" value="Genomic_DNA"/>
</dbReference>
<dbReference type="Proteomes" id="UP000326354">
    <property type="component" value="Chromosome"/>
</dbReference>
<dbReference type="AlphaFoldDB" id="A0A5S9F4I7"/>
<dbReference type="RefSeq" id="WP_151969263.1">
    <property type="nucleotide sequence ID" value="NZ_AP019860.1"/>
</dbReference>
<keyword evidence="2" id="KW-1185">Reference proteome</keyword>
<evidence type="ECO:0008006" key="3">
    <source>
        <dbReference type="Google" id="ProtNLM"/>
    </source>
</evidence>
<gene>
    <name evidence="1" type="ORF">UABAM_03506</name>
</gene>
<name>A0A5S9F4I7_UABAM</name>